<protein>
    <submittedName>
        <fullName evidence="1">Uncharacterized protein</fullName>
    </submittedName>
</protein>
<evidence type="ECO:0000313" key="1">
    <source>
        <dbReference type="EMBL" id="KAF2477847.1"/>
    </source>
</evidence>
<accession>A0ACB6RHQ5</accession>
<name>A0ACB6RHQ5_9PLEO</name>
<proteinExistence type="predicted"/>
<dbReference type="EMBL" id="MU003492">
    <property type="protein sequence ID" value="KAF2477847.1"/>
    <property type="molecule type" value="Genomic_DNA"/>
</dbReference>
<comment type="caution">
    <text evidence="1">The sequence shown here is derived from an EMBL/GenBank/DDBJ whole genome shotgun (WGS) entry which is preliminary data.</text>
</comment>
<reference evidence="1" key="1">
    <citation type="journal article" date="2020" name="Stud. Mycol.">
        <title>101 Dothideomycetes genomes: a test case for predicting lifestyles and emergence of pathogens.</title>
        <authorList>
            <person name="Haridas S."/>
            <person name="Albert R."/>
            <person name="Binder M."/>
            <person name="Bloem J."/>
            <person name="Labutti K."/>
            <person name="Salamov A."/>
            <person name="Andreopoulos B."/>
            <person name="Baker S."/>
            <person name="Barry K."/>
            <person name="Bills G."/>
            <person name="Bluhm B."/>
            <person name="Cannon C."/>
            <person name="Castanera R."/>
            <person name="Culley D."/>
            <person name="Daum C."/>
            <person name="Ezra D."/>
            <person name="Gonzalez J."/>
            <person name="Henrissat B."/>
            <person name="Kuo A."/>
            <person name="Liang C."/>
            <person name="Lipzen A."/>
            <person name="Lutzoni F."/>
            <person name="Magnuson J."/>
            <person name="Mondo S."/>
            <person name="Nolan M."/>
            <person name="Ohm R."/>
            <person name="Pangilinan J."/>
            <person name="Park H.-J."/>
            <person name="Ramirez L."/>
            <person name="Alfaro M."/>
            <person name="Sun H."/>
            <person name="Tritt A."/>
            <person name="Yoshinaga Y."/>
            <person name="Zwiers L.-H."/>
            <person name="Turgeon B."/>
            <person name="Goodwin S."/>
            <person name="Spatafora J."/>
            <person name="Crous P."/>
            <person name="Grigoriev I."/>
        </authorList>
    </citation>
    <scope>NUCLEOTIDE SEQUENCE</scope>
    <source>
        <strain evidence="1">ATCC 200398</strain>
    </source>
</reference>
<gene>
    <name evidence="1" type="ORF">BDR25DRAFT_348164</name>
</gene>
<keyword evidence="2" id="KW-1185">Reference proteome</keyword>
<sequence>MNYLTTMALIIDVRDECFEELQAEGIGWDLSKSCTHLIRKPEREPRPGKPTHRPIIENSTDTGGEFPIFSRSVRLTTCRQRTYRIRNIQAAICHLDYGESLSSLDSPQSDAREECHDNLEQMNRALPKPEQTAEFPAAANHWRQASLTVEKVELPRLEFIRVNQLCYR</sequence>
<dbReference type="Proteomes" id="UP000799755">
    <property type="component" value="Unassembled WGS sequence"/>
</dbReference>
<organism evidence="1 2">
    <name type="scientific">Lindgomyces ingoldianus</name>
    <dbReference type="NCBI Taxonomy" id="673940"/>
    <lineage>
        <taxon>Eukaryota</taxon>
        <taxon>Fungi</taxon>
        <taxon>Dikarya</taxon>
        <taxon>Ascomycota</taxon>
        <taxon>Pezizomycotina</taxon>
        <taxon>Dothideomycetes</taxon>
        <taxon>Pleosporomycetidae</taxon>
        <taxon>Pleosporales</taxon>
        <taxon>Lindgomycetaceae</taxon>
        <taxon>Lindgomyces</taxon>
    </lineage>
</organism>
<evidence type="ECO:0000313" key="2">
    <source>
        <dbReference type="Proteomes" id="UP000799755"/>
    </source>
</evidence>